<comment type="pathway">
    <text evidence="3 8">Glycan biosynthesis; glycogen biosynthesis.</text>
</comment>
<comment type="similarity">
    <text evidence="4 8">Belongs to the glycosyltransferase 1 family. Bacterial/plant glycogen synthase subfamily.</text>
</comment>
<dbReference type="PANTHER" id="PTHR45825">
    <property type="entry name" value="GRANULE-BOUND STARCH SYNTHASE 1, CHLOROPLASTIC/AMYLOPLASTIC"/>
    <property type="match status" value="1"/>
</dbReference>
<keyword evidence="12" id="KW-1185">Reference proteome</keyword>
<dbReference type="KEGG" id="ahz:APS56_11100"/>
<evidence type="ECO:0000256" key="7">
    <source>
        <dbReference type="ARBA" id="ARBA00023056"/>
    </source>
</evidence>
<dbReference type="SUPFAM" id="SSF53756">
    <property type="entry name" value="UDP-Glycosyltransferase/glycogen phosphorylase"/>
    <property type="match status" value="1"/>
</dbReference>
<dbReference type="PATRIC" id="fig|1736674.3.peg.2275"/>
<gene>
    <name evidence="8" type="primary">glgA</name>
    <name evidence="11" type="ORF">APS56_11100</name>
</gene>
<dbReference type="GO" id="GO:0005978">
    <property type="term" value="P:glycogen biosynthetic process"/>
    <property type="evidence" value="ECO:0007669"/>
    <property type="project" value="UniProtKB-UniRule"/>
</dbReference>
<dbReference type="InterPro" id="IPR013534">
    <property type="entry name" value="Starch_synth_cat_dom"/>
</dbReference>
<evidence type="ECO:0000259" key="10">
    <source>
        <dbReference type="Pfam" id="PF08323"/>
    </source>
</evidence>
<dbReference type="EC" id="2.4.1.21" evidence="8"/>
<feature type="domain" description="Starch synthase catalytic" evidence="10">
    <location>
        <begin position="3"/>
        <end position="231"/>
    </location>
</feature>
<dbReference type="GO" id="GO:0004373">
    <property type="term" value="F:alpha-1,4-glucan glucosyltransferase (UDP-glucose donor) activity"/>
    <property type="evidence" value="ECO:0007669"/>
    <property type="project" value="InterPro"/>
</dbReference>
<evidence type="ECO:0000256" key="1">
    <source>
        <dbReference type="ARBA" id="ARBA00001478"/>
    </source>
</evidence>
<dbReference type="NCBIfam" id="TIGR02095">
    <property type="entry name" value="glgA"/>
    <property type="match status" value="1"/>
</dbReference>
<comment type="catalytic activity">
    <reaction evidence="1 8">
        <text>[(1-&gt;4)-alpha-D-glucosyl](n) + ADP-alpha-D-glucose = [(1-&gt;4)-alpha-D-glucosyl](n+1) + ADP + H(+)</text>
        <dbReference type="Rhea" id="RHEA:18189"/>
        <dbReference type="Rhea" id="RHEA-COMP:9584"/>
        <dbReference type="Rhea" id="RHEA-COMP:9587"/>
        <dbReference type="ChEBI" id="CHEBI:15378"/>
        <dbReference type="ChEBI" id="CHEBI:15444"/>
        <dbReference type="ChEBI" id="CHEBI:57498"/>
        <dbReference type="ChEBI" id="CHEBI:456216"/>
        <dbReference type="EC" id="2.4.1.21"/>
    </reaction>
</comment>
<protein>
    <recommendedName>
        <fullName evidence="8">Glycogen synthase</fullName>
        <ecNumber evidence="8">2.4.1.21</ecNumber>
    </recommendedName>
    <alternativeName>
        <fullName evidence="8">Starch [bacterial glycogen] synthase</fullName>
    </alternativeName>
</protein>
<keyword evidence="5 8" id="KW-0328">Glycosyltransferase</keyword>
<dbReference type="EMBL" id="CP012898">
    <property type="protein sequence ID" value="ALJ05640.1"/>
    <property type="molecule type" value="Genomic_DNA"/>
</dbReference>
<evidence type="ECO:0000256" key="4">
    <source>
        <dbReference type="ARBA" id="ARBA00010281"/>
    </source>
</evidence>
<dbReference type="AlphaFoldDB" id="A0A0P0DCD4"/>
<evidence type="ECO:0000256" key="2">
    <source>
        <dbReference type="ARBA" id="ARBA00002764"/>
    </source>
</evidence>
<feature type="domain" description="Glycosyl transferase family 1" evidence="9">
    <location>
        <begin position="285"/>
        <end position="433"/>
    </location>
</feature>
<sequence>MTIIHISAECYPVAKVGGLADVVGALPKYQNSPEVSSQVIMPFYNNKFTKENVFNTIYSNQISLGNTLVNFNVLTLKENKLEFDTFFIDIPELLFKDYVYSSDDTERFLSFQIAVLDWMLSWEKYPDIIHCHDHHTGLIPFMLQESYNYEAFRKIPNILTIHNAQYQGWFPHLKVGLIPPFNFNHVGLLDWGGTINPLAAAIKCAWHVTTVSPSYMEELKLAANGLESLLSAESDKCSGILNGIDSHVWNPETDHYIIKNYNIKTVKAGAEANKKYLCDTFNLDFEKPLFAFIGRLVDEKGSDLFPEVFKLALEKNNLNILLLGSGNSFVEQQLEALKKDYIGTYNAFIGYDEKLSHIIYSGADFLLMPSRVEPCGLNQMYALRYGTIPIVRSIGGLKDTVTDISKKDGFGICHNNATVLEITNAIDRGINLYNDQPKYKKIRKKIMEIDHSWDVSAEEYIKLYNSIN</sequence>
<dbReference type="PANTHER" id="PTHR45825:SF11">
    <property type="entry name" value="ALPHA AMYLASE DOMAIN-CONTAINING PROTEIN"/>
    <property type="match status" value="1"/>
</dbReference>
<reference evidence="11 12" key="1">
    <citation type="submission" date="2015-10" db="EMBL/GenBank/DDBJ databases">
        <authorList>
            <person name="Gilbert D.G."/>
        </authorList>
    </citation>
    <scope>NUCLEOTIDE SEQUENCE [LARGE SCALE GENOMIC DNA]</scope>
    <source>
        <strain evidence="12">HZ-22</strain>
    </source>
</reference>
<evidence type="ECO:0000259" key="9">
    <source>
        <dbReference type="Pfam" id="PF00534"/>
    </source>
</evidence>
<proteinExistence type="inferred from homology"/>
<evidence type="ECO:0000313" key="12">
    <source>
        <dbReference type="Proteomes" id="UP000057981"/>
    </source>
</evidence>
<keyword evidence="6 8" id="KW-0808">Transferase</keyword>
<dbReference type="GO" id="GO:0009011">
    <property type="term" value="F:alpha-1,4-glucan glucosyltransferase (ADP-glucose donor) activity"/>
    <property type="evidence" value="ECO:0007669"/>
    <property type="project" value="UniProtKB-UniRule"/>
</dbReference>
<feature type="binding site" evidence="8">
    <location>
        <position position="15"/>
    </location>
    <ligand>
        <name>ADP-alpha-D-glucose</name>
        <dbReference type="ChEBI" id="CHEBI:57498"/>
    </ligand>
</feature>
<dbReference type="Proteomes" id="UP000057981">
    <property type="component" value="Chromosome"/>
</dbReference>
<dbReference type="UniPathway" id="UPA00164"/>
<evidence type="ECO:0000256" key="5">
    <source>
        <dbReference type="ARBA" id="ARBA00022676"/>
    </source>
</evidence>
<dbReference type="Pfam" id="PF00534">
    <property type="entry name" value="Glycos_transf_1"/>
    <property type="match status" value="1"/>
</dbReference>
<dbReference type="RefSeq" id="WP_054728095.1">
    <property type="nucleotide sequence ID" value="NZ_CP012898.1"/>
</dbReference>
<dbReference type="Pfam" id="PF08323">
    <property type="entry name" value="Glyco_transf_5"/>
    <property type="match status" value="1"/>
</dbReference>
<organism evidence="11 12">
    <name type="scientific">Pseudalgibacter alginicilyticus</name>
    <dbReference type="NCBI Taxonomy" id="1736674"/>
    <lineage>
        <taxon>Bacteria</taxon>
        <taxon>Pseudomonadati</taxon>
        <taxon>Bacteroidota</taxon>
        <taxon>Flavobacteriia</taxon>
        <taxon>Flavobacteriales</taxon>
        <taxon>Flavobacteriaceae</taxon>
        <taxon>Pseudalgibacter</taxon>
    </lineage>
</organism>
<evidence type="ECO:0000256" key="3">
    <source>
        <dbReference type="ARBA" id="ARBA00004964"/>
    </source>
</evidence>
<comment type="function">
    <text evidence="2 8">Synthesizes alpha-1,4-glucan chains using ADP-glucose.</text>
</comment>
<dbReference type="HAMAP" id="MF_00484">
    <property type="entry name" value="Glycogen_synth"/>
    <property type="match status" value="1"/>
</dbReference>
<dbReference type="STRING" id="1736674.APS56_11100"/>
<dbReference type="InterPro" id="IPR001296">
    <property type="entry name" value="Glyco_trans_1"/>
</dbReference>
<evidence type="ECO:0000256" key="8">
    <source>
        <dbReference type="HAMAP-Rule" id="MF_00484"/>
    </source>
</evidence>
<dbReference type="OrthoDB" id="9808590at2"/>
<accession>A0A0P0DCD4</accession>
<dbReference type="Gene3D" id="3.40.50.2000">
    <property type="entry name" value="Glycogen Phosphorylase B"/>
    <property type="match status" value="2"/>
</dbReference>
<keyword evidence="7 8" id="KW-0320">Glycogen biosynthesis</keyword>
<evidence type="ECO:0000256" key="6">
    <source>
        <dbReference type="ARBA" id="ARBA00022679"/>
    </source>
</evidence>
<name>A0A0P0DCD4_9FLAO</name>
<evidence type="ECO:0000313" key="11">
    <source>
        <dbReference type="EMBL" id="ALJ05640.1"/>
    </source>
</evidence>
<dbReference type="InterPro" id="IPR011835">
    <property type="entry name" value="GS/SS"/>
</dbReference>
<dbReference type="CDD" id="cd03791">
    <property type="entry name" value="GT5_Glycogen_synthase_DULL1-like"/>
    <property type="match status" value="1"/>
</dbReference>